<dbReference type="InterPro" id="IPR016040">
    <property type="entry name" value="NAD(P)-bd_dom"/>
</dbReference>
<dbReference type="InterPro" id="IPR051606">
    <property type="entry name" value="Polyketide_Oxido-like"/>
</dbReference>
<keyword evidence="3" id="KW-1185">Reference proteome</keyword>
<organism evidence="2 3">
    <name type="scientific">Palleronia sediminis</name>
    <dbReference type="NCBI Taxonomy" id="2547833"/>
    <lineage>
        <taxon>Bacteria</taxon>
        <taxon>Pseudomonadati</taxon>
        <taxon>Pseudomonadota</taxon>
        <taxon>Alphaproteobacteria</taxon>
        <taxon>Rhodobacterales</taxon>
        <taxon>Roseobacteraceae</taxon>
        <taxon>Palleronia</taxon>
    </lineage>
</organism>
<sequence>MTEIKTVAVFGASGRTGRHFTRMAVERGLSVRAFEPDWTGIEPPDPQALLAQANLLDGDLRGALKGCDAVVSCIGVGLSAKSAIDPPPLYTEGAVRMIEGMRANDIRRLVVISASFVEARDRGPSWFRLASSVALERIFTQMGEMERILRAASTDIDWTAVRPGWLMDAPFTGDYTVAPNAIPEGTIRTRHADLAHFMLDCLMDGTWIHATPAIARPEEADASSPARMLREVAG</sequence>
<protein>
    <submittedName>
        <fullName evidence="2">NAD-dependent epimerase/dehydratase family protein</fullName>
    </submittedName>
</protein>
<dbReference type="PANTHER" id="PTHR43355:SF2">
    <property type="entry name" value="FLAVIN REDUCTASE (NADPH)"/>
    <property type="match status" value="1"/>
</dbReference>
<dbReference type="AlphaFoldDB" id="A0A4R5ZVE7"/>
<gene>
    <name evidence="2" type="ORF">E2L08_16060</name>
</gene>
<evidence type="ECO:0000259" key="1">
    <source>
        <dbReference type="Pfam" id="PF13460"/>
    </source>
</evidence>
<dbReference type="OrthoDB" id="7419852at2"/>
<dbReference type="Pfam" id="PF13460">
    <property type="entry name" value="NAD_binding_10"/>
    <property type="match status" value="1"/>
</dbReference>
<feature type="domain" description="NAD(P)-binding" evidence="1">
    <location>
        <begin position="11"/>
        <end position="204"/>
    </location>
</feature>
<evidence type="ECO:0000313" key="3">
    <source>
        <dbReference type="Proteomes" id="UP000295701"/>
    </source>
</evidence>
<comment type="caution">
    <text evidence="2">The sequence shown here is derived from an EMBL/GenBank/DDBJ whole genome shotgun (WGS) entry which is preliminary data.</text>
</comment>
<accession>A0A4R5ZVE7</accession>
<evidence type="ECO:0000313" key="2">
    <source>
        <dbReference type="EMBL" id="TDL74224.1"/>
    </source>
</evidence>
<dbReference type="Gene3D" id="3.40.50.720">
    <property type="entry name" value="NAD(P)-binding Rossmann-like Domain"/>
    <property type="match status" value="1"/>
</dbReference>
<dbReference type="Proteomes" id="UP000295701">
    <property type="component" value="Unassembled WGS sequence"/>
</dbReference>
<name>A0A4R5ZVE7_9RHOB</name>
<dbReference type="EMBL" id="SNAA01000027">
    <property type="protein sequence ID" value="TDL74224.1"/>
    <property type="molecule type" value="Genomic_DNA"/>
</dbReference>
<proteinExistence type="predicted"/>
<dbReference type="PANTHER" id="PTHR43355">
    <property type="entry name" value="FLAVIN REDUCTASE (NADPH)"/>
    <property type="match status" value="1"/>
</dbReference>
<dbReference type="GO" id="GO:0004074">
    <property type="term" value="F:biliverdin reductase [NAD(P)H] activity"/>
    <property type="evidence" value="ECO:0007669"/>
    <property type="project" value="TreeGrafter"/>
</dbReference>
<dbReference type="GO" id="GO:0042602">
    <property type="term" value="F:riboflavin reductase (NADPH) activity"/>
    <property type="evidence" value="ECO:0007669"/>
    <property type="project" value="TreeGrafter"/>
</dbReference>
<dbReference type="InterPro" id="IPR036291">
    <property type="entry name" value="NAD(P)-bd_dom_sf"/>
</dbReference>
<dbReference type="RefSeq" id="WP_133398113.1">
    <property type="nucleotide sequence ID" value="NZ_SNAA01000027.1"/>
</dbReference>
<reference evidence="2 3" key="1">
    <citation type="submission" date="2019-03" db="EMBL/GenBank/DDBJ databases">
        <title>Primorskyibacter sp. SS33 isolated from sediments.</title>
        <authorList>
            <person name="Xunke S."/>
        </authorList>
    </citation>
    <scope>NUCLEOTIDE SEQUENCE [LARGE SCALE GENOMIC DNA]</scope>
    <source>
        <strain evidence="2 3">SS33</strain>
    </source>
</reference>
<dbReference type="SUPFAM" id="SSF51735">
    <property type="entry name" value="NAD(P)-binding Rossmann-fold domains"/>
    <property type="match status" value="1"/>
</dbReference>